<name>A0ABN3JKH1_9ACTN</name>
<evidence type="ECO:0000256" key="1">
    <source>
        <dbReference type="SAM" id="MobiDB-lite"/>
    </source>
</evidence>
<proteinExistence type="predicted"/>
<organism evidence="2 3">
    <name type="scientific">Streptomyces glaucus</name>
    <dbReference type="NCBI Taxonomy" id="284029"/>
    <lineage>
        <taxon>Bacteria</taxon>
        <taxon>Bacillati</taxon>
        <taxon>Actinomycetota</taxon>
        <taxon>Actinomycetes</taxon>
        <taxon>Kitasatosporales</taxon>
        <taxon>Streptomycetaceae</taxon>
        <taxon>Streptomyces</taxon>
    </lineage>
</organism>
<dbReference type="RefSeq" id="WP_344601579.1">
    <property type="nucleotide sequence ID" value="NZ_BAAATK010000009.1"/>
</dbReference>
<gene>
    <name evidence="2" type="ORF">GCM10010421_18910</name>
</gene>
<keyword evidence="3" id="KW-1185">Reference proteome</keyword>
<dbReference type="Proteomes" id="UP001500460">
    <property type="component" value="Unassembled WGS sequence"/>
</dbReference>
<dbReference type="EMBL" id="BAAATK010000009">
    <property type="protein sequence ID" value="GAA2430769.1"/>
    <property type="molecule type" value="Genomic_DNA"/>
</dbReference>
<accession>A0ABN3JKH1</accession>
<evidence type="ECO:0000313" key="2">
    <source>
        <dbReference type="EMBL" id="GAA2430769.1"/>
    </source>
</evidence>
<comment type="caution">
    <text evidence="2">The sequence shown here is derived from an EMBL/GenBank/DDBJ whole genome shotgun (WGS) entry which is preliminary data.</text>
</comment>
<reference evidence="2 3" key="1">
    <citation type="journal article" date="2019" name="Int. J. Syst. Evol. Microbiol.">
        <title>The Global Catalogue of Microorganisms (GCM) 10K type strain sequencing project: providing services to taxonomists for standard genome sequencing and annotation.</title>
        <authorList>
            <consortium name="The Broad Institute Genomics Platform"/>
            <consortium name="The Broad Institute Genome Sequencing Center for Infectious Disease"/>
            <person name="Wu L."/>
            <person name="Ma J."/>
        </authorList>
    </citation>
    <scope>NUCLEOTIDE SEQUENCE [LARGE SCALE GENOMIC DNA]</scope>
    <source>
        <strain evidence="2 3">JCM 6922</strain>
    </source>
</reference>
<sequence>MPHAFADADGHRAVVHSRGDAARPVPERLHESTGFTAYTRTRTRIGAPTG</sequence>
<evidence type="ECO:0000313" key="3">
    <source>
        <dbReference type="Proteomes" id="UP001500460"/>
    </source>
</evidence>
<feature type="region of interest" description="Disordered" evidence="1">
    <location>
        <begin position="1"/>
        <end position="28"/>
    </location>
</feature>
<protein>
    <submittedName>
        <fullName evidence="2">Uncharacterized protein</fullName>
    </submittedName>
</protein>